<dbReference type="InterPro" id="IPR041851">
    <property type="entry name" value="RecD_N_sf"/>
</dbReference>
<keyword evidence="4 11" id="KW-0378">Hydrolase</keyword>
<dbReference type="GO" id="GO:0017116">
    <property type="term" value="F:single-stranded DNA helicase activity"/>
    <property type="evidence" value="ECO:0007669"/>
    <property type="project" value="TreeGrafter"/>
</dbReference>
<evidence type="ECO:0000256" key="5">
    <source>
        <dbReference type="ARBA" id="ARBA00022806"/>
    </source>
</evidence>
<dbReference type="GO" id="GO:0005524">
    <property type="term" value="F:ATP binding"/>
    <property type="evidence" value="ECO:0007669"/>
    <property type="project" value="UniProtKB-UniRule"/>
</dbReference>
<dbReference type="Pfam" id="PF13538">
    <property type="entry name" value="UvrD_C_2"/>
    <property type="match status" value="1"/>
</dbReference>
<dbReference type="SUPFAM" id="SSF52540">
    <property type="entry name" value="P-loop containing nucleoside triphosphate hydrolases"/>
    <property type="match status" value="2"/>
</dbReference>
<dbReference type="SMART" id="SM00382">
    <property type="entry name" value="AAA"/>
    <property type="match status" value="1"/>
</dbReference>
<evidence type="ECO:0000256" key="9">
    <source>
        <dbReference type="ARBA" id="ARBA00023204"/>
    </source>
</evidence>
<name>A0A3N9THV6_9VIBR</name>
<keyword evidence="5 11" id="KW-0347">Helicase</keyword>
<comment type="catalytic activity">
    <reaction evidence="11">
        <text>ATP + H2O = ADP + phosphate + H(+)</text>
        <dbReference type="Rhea" id="RHEA:13065"/>
        <dbReference type="ChEBI" id="CHEBI:15377"/>
        <dbReference type="ChEBI" id="CHEBI:15378"/>
        <dbReference type="ChEBI" id="CHEBI:30616"/>
        <dbReference type="ChEBI" id="CHEBI:43474"/>
        <dbReference type="ChEBI" id="CHEBI:456216"/>
        <dbReference type="EC" id="5.6.2.3"/>
    </reaction>
</comment>
<dbReference type="Gene3D" id="3.40.50.300">
    <property type="entry name" value="P-loop containing nucleotide triphosphate hydrolases"/>
    <property type="match status" value="3"/>
</dbReference>
<evidence type="ECO:0000256" key="11">
    <source>
        <dbReference type="HAMAP-Rule" id="MF_01487"/>
    </source>
</evidence>
<dbReference type="PANTHER" id="PTHR43788">
    <property type="entry name" value="DNA2/NAM7 HELICASE FAMILY MEMBER"/>
    <property type="match status" value="1"/>
</dbReference>
<dbReference type="Gene3D" id="1.10.10.1020">
    <property type="entry name" value="RecBCD complex, subunit RecD, N-terminal domain"/>
    <property type="match status" value="1"/>
</dbReference>
<comment type="function">
    <text evidence="11">A helicase/nuclease that prepares dsDNA breaks (DSB) for recombinational DNA repair. Binds to DSBs and unwinds DNA via a highly rapid and processive ATP-dependent bidirectional helicase activity. Unwinds dsDNA until it encounters a Chi (crossover hotspot instigator) sequence from the 3' direction. Cuts ssDNA a few nucleotides 3' to the Chi site. The properties and activities of the enzyme are changed at Chi. The Chi-altered holoenzyme produces a long 3'-ssDNA overhang and facilitates RecA-binding to the ssDNA for homologous DNA recombination and repair. Holoenzyme degrades any linearized DNA that is unable to undergo homologous recombination. In the holoenzyme this subunit has ssDNA-dependent ATPase and 5'-3' helicase activity. When added to pre-assembled RecBC greatly stimulates nuclease activity and augments holoenzyme processivity. Negatively regulates the RecA-loading ability of RecBCD.</text>
</comment>
<dbReference type="GO" id="GO:0000724">
    <property type="term" value="P:double-strand break repair via homologous recombination"/>
    <property type="evidence" value="ECO:0007669"/>
    <property type="project" value="UniProtKB-UniRule"/>
</dbReference>
<dbReference type="CDD" id="cd17933">
    <property type="entry name" value="DEXSc_RecD-like"/>
    <property type="match status" value="1"/>
</dbReference>
<dbReference type="GO" id="GO:0008854">
    <property type="term" value="F:exodeoxyribonuclease V activity"/>
    <property type="evidence" value="ECO:0007669"/>
    <property type="project" value="InterPro"/>
</dbReference>
<dbReference type="GO" id="GO:0016887">
    <property type="term" value="F:ATP hydrolysis activity"/>
    <property type="evidence" value="ECO:0007669"/>
    <property type="project" value="RHEA"/>
</dbReference>
<accession>A0A3N9THV6</accession>
<dbReference type="PANTHER" id="PTHR43788:SF6">
    <property type="entry name" value="DNA HELICASE B"/>
    <property type="match status" value="1"/>
</dbReference>
<dbReference type="EMBL" id="RJVQ01000004">
    <property type="protein sequence ID" value="RQW63105.1"/>
    <property type="molecule type" value="Genomic_DNA"/>
</dbReference>
<evidence type="ECO:0000256" key="6">
    <source>
        <dbReference type="ARBA" id="ARBA00022839"/>
    </source>
</evidence>
<dbReference type="GO" id="GO:0043139">
    <property type="term" value="F:5'-3' DNA helicase activity"/>
    <property type="evidence" value="ECO:0007669"/>
    <property type="project" value="UniProtKB-UniRule"/>
</dbReference>
<keyword evidence="1 11" id="KW-0540">Nuclease</keyword>
<dbReference type="RefSeq" id="WP_124937505.1">
    <property type="nucleotide sequence ID" value="NZ_RJVQ01000004.1"/>
</dbReference>
<dbReference type="InterPro" id="IPR049550">
    <property type="entry name" value="RecD_N"/>
</dbReference>
<keyword evidence="8 11" id="KW-0238">DNA-binding</keyword>
<feature type="domain" description="AAA+ ATPase" evidence="12">
    <location>
        <begin position="240"/>
        <end position="399"/>
    </location>
</feature>
<dbReference type="HAMAP" id="MF_01487">
    <property type="entry name" value="RecD"/>
    <property type="match status" value="1"/>
</dbReference>
<dbReference type="NCBIfam" id="TIGR01447">
    <property type="entry name" value="recD"/>
    <property type="match status" value="1"/>
</dbReference>
<evidence type="ECO:0000256" key="10">
    <source>
        <dbReference type="ARBA" id="ARBA00023235"/>
    </source>
</evidence>
<feature type="binding site" evidence="11">
    <location>
        <begin position="248"/>
        <end position="255"/>
    </location>
    <ligand>
        <name>ATP</name>
        <dbReference type="ChEBI" id="CHEBI:30616"/>
    </ligand>
</feature>
<evidence type="ECO:0000313" key="13">
    <source>
        <dbReference type="EMBL" id="RQW63105.1"/>
    </source>
</evidence>
<comment type="caution">
    <text evidence="13">The sequence shown here is derived from an EMBL/GenBank/DDBJ whole genome shotgun (WGS) entry which is preliminary data.</text>
</comment>
<evidence type="ECO:0000256" key="7">
    <source>
        <dbReference type="ARBA" id="ARBA00022840"/>
    </source>
</evidence>
<dbReference type="Proteomes" id="UP000281112">
    <property type="component" value="Unassembled WGS sequence"/>
</dbReference>
<evidence type="ECO:0000256" key="8">
    <source>
        <dbReference type="ARBA" id="ARBA00023125"/>
    </source>
</evidence>
<dbReference type="InterPro" id="IPR003593">
    <property type="entry name" value="AAA+_ATPase"/>
</dbReference>
<comment type="subunit">
    <text evidence="11">Heterotrimer of RecB, RecC and RecD. All subunits contribute to DNA-binding.</text>
</comment>
<organism evidence="13 14">
    <name type="scientific">Vibrio viridaestus</name>
    <dbReference type="NCBI Taxonomy" id="2487322"/>
    <lineage>
        <taxon>Bacteria</taxon>
        <taxon>Pseudomonadati</taxon>
        <taxon>Pseudomonadota</taxon>
        <taxon>Gammaproteobacteria</taxon>
        <taxon>Vibrionales</taxon>
        <taxon>Vibrionaceae</taxon>
        <taxon>Vibrio</taxon>
    </lineage>
</organism>
<dbReference type="Pfam" id="PF13245">
    <property type="entry name" value="AAA_19"/>
    <property type="match status" value="1"/>
</dbReference>
<evidence type="ECO:0000259" key="12">
    <source>
        <dbReference type="SMART" id="SM00382"/>
    </source>
</evidence>
<dbReference type="FunFam" id="3.40.50.300:FF:000912">
    <property type="entry name" value="RecBCD enzyme subunit RecD"/>
    <property type="match status" value="1"/>
</dbReference>
<evidence type="ECO:0000256" key="3">
    <source>
        <dbReference type="ARBA" id="ARBA00022763"/>
    </source>
</evidence>
<keyword evidence="9 11" id="KW-0234">DNA repair</keyword>
<gene>
    <name evidence="11 13" type="primary">recD</name>
    <name evidence="13" type="ORF">EES38_12070</name>
</gene>
<dbReference type="CDD" id="cd18809">
    <property type="entry name" value="SF1_C_RecD"/>
    <property type="match status" value="1"/>
</dbReference>
<proteinExistence type="inferred from homology"/>
<dbReference type="EC" id="5.6.2.3" evidence="11"/>
<sequence>MDNILSLLSKLCAHGIIRPLDYQFALFVAKQSDSDNACYEAWLAGITSYQLSLGHICFPVLSDDNQLVNLTMPFPLSTVGIESELVSLEEVDWLSVISRSSVIGSPSSKTPLIFDGKRLYLHRYWFYESNLANRLVVSNDVMLSQRNVQRLNESLGRLFTRSYSHIFQAIKALPEQSENYLRRILCEMLDVVDEAAIEWGLVSSVVEQAKTVRDLAMLDRLIPESATLNWQKVAAAVAISQPFSVISGGPGTGKTTTVAKLLAALVEASVEQESPPTIKLVAPTGKAAARLTESIGMAIENLPIEPNIREHIPTQAGTIHRLLGAIPNRANFRHDKSNPLHLDILIVDEASMVDLSLMYKLFDAIPSHAKVILLGDKDQLASVEAGAVLGDICSFQKYGYSASHAKLIEQLTGFQAKFLQGKGASPVIANSLCMLQKSYRFNSRSGIGQLAKSVNKGNGQDIVQALESDYSDVHFSELSASSYQFIIDKLIEEYQPYLSIINDDVSTDTENQAALALRAFSKCRMLCAVRDGDFGVYGVNERVEKRLRARKKIRITEDSWYPGRPVMIIKNDHNLGVYNGDIGLCMNDEQGRLKVYFDLPDGTVKGILPSRLPQHETAYAMTIHKSQGSEFDTTLLMLPPEYSPIVTRELIYTGITRAKSSLYLLANKTVFLRGVKTLTSRASGLADLLS</sequence>
<dbReference type="GO" id="GO:0003677">
    <property type="term" value="F:DNA binding"/>
    <property type="evidence" value="ECO:0007669"/>
    <property type="project" value="UniProtKB-UniRule"/>
</dbReference>
<evidence type="ECO:0000313" key="14">
    <source>
        <dbReference type="Proteomes" id="UP000281112"/>
    </source>
</evidence>
<dbReference type="InterPro" id="IPR027785">
    <property type="entry name" value="UvrD-like_helicase_C"/>
</dbReference>
<keyword evidence="14" id="KW-1185">Reference proteome</keyword>
<keyword evidence="10 11" id="KW-0413">Isomerase</keyword>
<evidence type="ECO:0000256" key="2">
    <source>
        <dbReference type="ARBA" id="ARBA00022741"/>
    </source>
</evidence>
<keyword evidence="3 11" id="KW-0227">DNA damage</keyword>
<comment type="miscellaneous">
    <text evidence="11">In the RecBCD complex, RecB has a slow 3'-5' helicase, an exonuclease activity and loads RecA onto ssDNA, RecD has a fast 5'-3' helicase activity, while RecC stimulates the ATPase and processivity of the RecB helicase and contributes to recognition of the Chi site.</text>
</comment>
<dbReference type="OrthoDB" id="9803432at2"/>
<dbReference type="InterPro" id="IPR027417">
    <property type="entry name" value="P-loop_NTPase"/>
</dbReference>
<evidence type="ECO:0000256" key="1">
    <source>
        <dbReference type="ARBA" id="ARBA00022722"/>
    </source>
</evidence>
<evidence type="ECO:0000256" key="4">
    <source>
        <dbReference type="ARBA" id="ARBA00022801"/>
    </source>
</evidence>
<dbReference type="Pfam" id="PF18335">
    <property type="entry name" value="SH3_13"/>
    <property type="match status" value="1"/>
</dbReference>
<reference evidence="13 14" key="1">
    <citation type="submission" date="2018-11" db="EMBL/GenBank/DDBJ databases">
        <title>Vibrio LJC006 sp. nov., isolated from seawater during the bloom of the enteromorpha.</title>
        <authorList>
            <person name="Liang J."/>
        </authorList>
    </citation>
    <scope>NUCLEOTIDE SEQUENCE [LARGE SCALE GENOMIC DNA]</scope>
    <source>
        <strain evidence="13 14">LJC006</strain>
    </source>
</reference>
<dbReference type="InterPro" id="IPR041451">
    <property type="entry name" value="RecD2_SH13"/>
</dbReference>
<protein>
    <recommendedName>
        <fullName evidence="11">RecBCD enzyme subunit RecD</fullName>
        <ecNumber evidence="11">5.6.2.3</ecNumber>
    </recommendedName>
    <alternativeName>
        <fullName evidence="11">DNA 5'-3' helicase subunit RecD</fullName>
    </alternativeName>
    <alternativeName>
        <fullName evidence="11">Exonuclease V subunit RecD</fullName>
        <shortName evidence="11">ExoV subunit RecD</shortName>
    </alternativeName>
    <alternativeName>
        <fullName evidence="11">Helicase/nuclease RecBCD subunit RecD</fullName>
    </alternativeName>
</protein>
<dbReference type="InterPro" id="IPR006344">
    <property type="entry name" value="RecD"/>
</dbReference>
<dbReference type="GO" id="GO:0009338">
    <property type="term" value="C:exodeoxyribonuclease V complex"/>
    <property type="evidence" value="ECO:0007669"/>
    <property type="project" value="InterPro"/>
</dbReference>
<keyword evidence="2 11" id="KW-0547">Nucleotide-binding</keyword>
<dbReference type="InterPro" id="IPR050534">
    <property type="entry name" value="Coronavir_polyprotein_1ab"/>
</dbReference>
<dbReference type="Pfam" id="PF21185">
    <property type="entry name" value="RecD_N"/>
    <property type="match status" value="1"/>
</dbReference>
<dbReference type="AlphaFoldDB" id="A0A3N9THV6"/>
<keyword evidence="6 11" id="KW-0269">Exonuclease</keyword>
<comment type="similarity">
    <text evidence="11">Belongs to the RecD family.</text>
</comment>
<keyword evidence="7 11" id="KW-0067">ATP-binding</keyword>